<dbReference type="EMBL" id="JANJQO010000477">
    <property type="protein sequence ID" value="KAJ2977382.1"/>
    <property type="molecule type" value="Genomic_DNA"/>
</dbReference>
<gene>
    <name evidence="1" type="ORF">NQ176_g4407</name>
</gene>
<dbReference type="Proteomes" id="UP001143910">
    <property type="component" value="Unassembled WGS sequence"/>
</dbReference>
<evidence type="ECO:0000313" key="2">
    <source>
        <dbReference type="Proteomes" id="UP001143910"/>
    </source>
</evidence>
<accession>A0ACC1NDM8</accession>
<comment type="caution">
    <text evidence="1">The sequence shown here is derived from an EMBL/GenBank/DDBJ whole genome shotgun (WGS) entry which is preliminary data.</text>
</comment>
<proteinExistence type="predicted"/>
<evidence type="ECO:0000313" key="1">
    <source>
        <dbReference type="EMBL" id="KAJ2977382.1"/>
    </source>
</evidence>
<organism evidence="1 2">
    <name type="scientific">Zarea fungicola</name>
    <dbReference type="NCBI Taxonomy" id="93591"/>
    <lineage>
        <taxon>Eukaryota</taxon>
        <taxon>Fungi</taxon>
        <taxon>Dikarya</taxon>
        <taxon>Ascomycota</taxon>
        <taxon>Pezizomycotina</taxon>
        <taxon>Sordariomycetes</taxon>
        <taxon>Hypocreomycetidae</taxon>
        <taxon>Hypocreales</taxon>
        <taxon>Cordycipitaceae</taxon>
        <taxon>Zarea</taxon>
    </lineage>
</organism>
<reference evidence="1" key="1">
    <citation type="submission" date="2022-08" db="EMBL/GenBank/DDBJ databases">
        <title>Genome Sequence of Lecanicillium fungicola.</title>
        <authorList>
            <person name="Buettner E."/>
        </authorList>
    </citation>
    <scope>NUCLEOTIDE SEQUENCE</scope>
    <source>
        <strain evidence="1">Babe33</strain>
    </source>
</reference>
<protein>
    <submittedName>
        <fullName evidence="1">Uncharacterized protein</fullName>
    </submittedName>
</protein>
<sequence length="1189" mass="132785">MVRETEAKVPARRTWYRTTLFNAIVIGAVGFLAPGLWNAMNSLGAGGAQEPYLVNAANALVFALMGFLAVFGGPVANRIGFAWTLFLGAVGYPVYSAGLYLNNRYGNVWLVLLGAALCGISAGLFWAAEGAVALGYPEADKRGRYLNIWLWFRTGGPLLGGLIVLILNHSAQAKKKGKVDPSTYLIFIALQSIAAPIALLLSKPENVQRGDNTKVIVDTETSFKHELKSLWNLSKRRDILLLLPIFWAAYFNQYSGNFQTYYFGVRARALIGFVSNFSTLFSSQVMSMFLDWKRFPLKQRLEISFWYIVLCHVIAWVYAWVIQEKYTATPPALDWTDSGFTEGFFVLVLWEWSRQSLQTWMYYFVATKTDRISELSRLSGILRGQESFAQAISFGLNTKKWHGGRVPLAVNTILLGVAVVPTYIALKQNVIAQVEEQDSELSDDIAKLETIVVGRSMLITEITNKAALLQFQHLISDIGKFGERAKWIEEISRHSSSSVNTLYAAMPQGSVTRHPTMGQPTTVANTAIAPVQSTATTTYTGSTVPLSVARRQHIHAAERDNRPRKDGWVIVREGGFMQSWKQRYMILRNEWIDFTKTEDGKTIYTLFLNEVVGIGRAETGIPTIEIRRKIEGSSTSPGEKEESLKILHIRVKSEKELYAWIDFIHIACPGLGGVSNPTNFFHEVHVGFDAAAQQFIGLPQEWVQLLSTSAITKDDYARNPQAVIEAVDFYADLQNQSDNPSEYLALAPTKIERLEEDLGPVDPQAAPVVERVTTTKKLEQGPQVQAEADPGLPLRLAPTLLPSVPVRQSDVEAPQPLGASAELSKQQAQRDESPVHYTPETQHKWSQLPREPAAKQEPDALPTTVTPLDIPSRRRQALRHVTTSEAELLAKLRPLVSDEDPTTCYQKHKKIGQGASGSVYVATIRSTATGIARQLALTKGPLTRVAIKEMNLARQQRKEALVDEISIMKEGRHKNVINFLDAFLVGDRMLWVVMDYMDGGALIDLIDNNPQIHERHIATICRETCLGLQHLHSKQIVHRDIKSDNVLIDARGSIKITDFGFCAKLTARRSKRATMVGTTYWMAPEVVKQKRYGYKVDVWSLGIMAIEMAELEPPYMDMEPMRALYLIATGDTPPLRHPQRHSTMFKDFLETCLVVDATRRASSDALLDHSFLRSGGHTSELVELLAFKK</sequence>
<keyword evidence="2" id="KW-1185">Reference proteome</keyword>
<name>A0ACC1NDM8_9HYPO</name>